<dbReference type="AlphaFoldDB" id="A0A816PMF8"/>
<proteinExistence type="predicted"/>
<keyword evidence="1" id="KW-0732">Signal</keyword>
<evidence type="ECO:0000259" key="2">
    <source>
        <dbReference type="Pfam" id="PF03537"/>
    </source>
</evidence>
<dbReference type="SUPFAM" id="SSF51445">
    <property type="entry name" value="(Trans)glycosidases"/>
    <property type="match status" value="1"/>
</dbReference>
<dbReference type="InterPro" id="IPR017853">
    <property type="entry name" value="GH"/>
</dbReference>
<feature type="domain" description="Glycoside-hydrolase family GH114 TIM-barrel" evidence="2">
    <location>
        <begin position="27"/>
        <end position="245"/>
    </location>
</feature>
<name>A0A816PMF8_9BILA</name>
<feature type="chain" id="PRO_5032426710" description="Glycoside-hydrolase family GH114 TIM-barrel domain-containing protein" evidence="1">
    <location>
        <begin position="19"/>
        <end position="261"/>
    </location>
</feature>
<dbReference type="EMBL" id="CAJNRE010005868">
    <property type="protein sequence ID" value="CAF2050357.1"/>
    <property type="molecule type" value="Genomic_DNA"/>
</dbReference>
<sequence length="261" mass="30402">MTSVSFLFLLAIMDVVNGYWKPIPLTTWTLQLHGNINTEKNVTMYDIDLWDASESTIGHLKKVGKKVICHFSAGTYEEWRLDENLFPNSVKGNKLQNWMRERWLDIRQINKLAPAMSARLNLATKKGCDGVELDNVDAYMVNNNRSGFRLSYNDQLKYNIWLAKEAHQRNLSVGLKNDLDQIKDLVEYFDWALNKQCWEYKTCDMLQPFIKANKAIFNFEHRTMNRCPQAIQKKFSSIQSPKSLDGRNMKMCNEQGQLVSF</sequence>
<evidence type="ECO:0000313" key="3">
    <source>
        <dbReference type="EMBL" id="CAF2050357.1"/>
    </source>
</evidence>
<dbReference type="PANTHER" id="PTHR35273">
    <property type="entry name" value="ALPHA-1,4 POLYGALACTOSAMINIDASE, PUTATIVE (AFU_ORTHOLOGUE AFUA_3G07890)-RELATED"/>
    <property type="match status" value="1"/>
</dbReference>
<reference evidence="3" key="1">
    <citation type="submission" date="2021-02" db="EMBL/GenBank/DDBJ databases">
        <authorList>
            <person name="Nowell W R."/>
        </authorList>
    </citation>
    <scope>NUCLEOTIDE SEQUENCE</scope>
</reference>
<accession>A0A816PMF8</accession>
<dbReference type="Pfam" id="PF03537">
    <property type="entry name" value="Glyco_hydro_114"/>
    <property type="match status" value="1"/>
</dbReference>
<dbReference type="PANTHER" id="PTHR35273:SF2">
    <property type="entry name" value="ALPHA-GALACTOSIDASE"/>
    <property type="match status" value="1"/>
</dbReference>
<dbReference type="Proteomes" id="UP000663824">
    <property type="component" value="Unassembled WGS sequence"/>
</dbReference>
<protein>
    <recommendedName>
        <fullName evidence="2">Glycoside-hydrolase family GH114 TIM-barrel domain-containing protein</fullName>
    </recommendedName>
</protein>
<feature type="signal peptide" evidence="1">
    <location>
        <begin position="1"/>
        <end position="18"/>
    </location>
</feature>
<organism evidence="3 4">
    <name type="scientific">Rotaria magnacalcarata</name>
    <dbReference type="NCBI Taxonomy" id="392030"/>
    <lineage>
        <taxon>Eukaryota</taxon>
        <taxon>Metazoa</taxon>
        <taxon>Spiralia</taxon>
        <taxon>Gnathifera</taxon>
        <taxon>Rotifera</taxon>
        <taxon>Eurotatoria</taxon>
        <taxon>Bdelloidea</taxon>
        <taxon>Philodinida</taxon>
        <taxon>Philodinidae</taxon>
        <taxon>Rotaria</taxon>
    </lineage>
</organism>
<evidence type="ECO:0000256" key="1">
    <source>
        <dbReference type="SAM" id="SignalP"/>
    </source>
</evidence>
<dbReference type="InterPro" id="IPR013785">
    <property type="entry name" value="Aldolase_TIM"/>
</dbReference>
<gene>
    <name evidence="3" type="ORF">MBJ925_LOCUS12893</name>
</gene>
<dbReference type="Gene3D" id="3.20.20.70">
    <property type="entry name" value="Aldolase class I"/>
    <property type="match status" value="1"/>
</dbReference>
<dbReference type="InterPro" id="IPR004352">
    <property type="entry name" value="GH114_TIM-barrel"/>
</dbReference>
<comment type="caution">
    <text evidence="3">The sequence shown here is derived from an EMBL/GenBank/DDBJ whole genome shotgun (WGS) entry which is preliminary data.</text>
</comment>
<evidence type="ECO:0000313" key="4">
    <source>
        <dbReference type="Proteomes" id="UP000663824"/>
    </source>
</evidence>